<dbReference type="InterPro" id="IPR050087">
    <property type="entry name" value="AON_synthase_class-II"/>
</dbReference>
<dbReference type="Proteomes" id="UP001354989">
    <property type="component" value="Chromosome"/>
</dbReference>
<name>A0ABM7VG13_9BACT</name>
<keyword evidence="3" id="KW-0808">Transferase</keyword>
<comment type="cofactor">
    <cofactor evidence="1 5">
        <name>pyridoxal 5'-phosphate</name>
        <dbReference type="ChEBI" id="CHEBI:597326"/>
    </cofactor>
</comment>
<protein>
    <submittedName>
        <fullName evidence="7">8-amino-7-oxononanoate synthase</fullName>
    </submittedName>
</protein>
<evidence type="ECO:0000313" key="8">
    <source>
        <dbReference type="Proteomes" id="UP001354989"/>
    </source>
</evidence>
<evidence type="ECO:0000256" key="1">
    <source>
        <dbReference type="ARBA" id="ARBA00001933"/>
    </source>
</evidence>
<accession>A0ABM7VG13</accession>
<dbReference type="PROSITE" id="PS00599">
    <property type="entry name" value="AA_TRANSFER_CLASS_2"/>
    <property type="match status" value="1"/>
</dbReference>
<dbReference type="SUPFAM" id="SSF53383">
    <property type="entry name" value="PLP-dependent transferases"/>
    <property type="match status" value="1"/>
</dbReference>
<dbReference type="EMBL" id="AP025292">
    <property type="protein sequence ID" value="BDC99873.1"/>
    <property type="molecule type" value="Genomic_DNA"/>
</dbReference>
<keyword evidence="4 5" id="KW-0663">Pyridoxal phosphate</keyword>
<proteinExistence type="inferred from homology"/>
<sequence>MDLFAKCDAKNTPLGKYSDVDEGYYMFPKLEGEIGPRMNFQGRQVLNWSLNNYLGLANDPEVRKADADATANWGLAYPMGARIMSGNTTKHEQLERELADFVGKEDCFLLNFGYQGVVSIIDAVLDRRDVVVYDAESHACILDGLRLHIGKRFVYTHNDMESLEKQLERAERLAKETGGGVLVITEGVFGMSGAMGALAEVIKLKEKFDFRLFVDDAHGFGTMGKTGAGTGEQLGCQDGIDLYFSTFAKSMASIGAFVAGDHKIVKYLRYSMRSQIFAKSLPMPIVEGNLKRLEMLKNSPAKDKLWTIVNALQSGLKENGFNIGNTETPVTPVFLSGTMTEAGNLTQDIRERFNIFCSIVIYPVIPKGQIMLRIIPTAAHTLDDVNETISAFKQIKAKLDGGEYKFDGIAEQMPD</sequence>
<dbReference type="InterPro" id="IPR015422">
    <property type="entry name" value="PyrdxlP-dep_Trfase_small"/>
</dbReference>
<evidence type="ECO:0000256" key="5">
    <source>
        <dbReference type="RuleBase" id="RU003693"/>
    </source>
</evidence>
<dbReference type="InterPro" id="IPR015424">
    <property type="entry name" value="PyrdxlP-dep_Trfase"/>
</dbReference>
<feature type="domain" description="Aminotransferase class I/classII large" evidence="6">
    <location>
        <begin position="44"/>
        <end position="391"/>
    </location>
</feature>
<evidence type="ECO:0000256" key="4">
    <source>
        <dbReference type="ARBA" id="ARBA00022898"/>
    </source>
</evidence>
<reference evidence="7 8" key="1">
    <citation type="submission" date="2021-12" db="EMBL/GenBank/DDBJ databases">
        <title>Genome sequencing of bacteria with rrn-lacking chromosome and rrn-plasmid.</title>
        <authorList>
            <person name="Anda M."/>
            <person name="Iwasaki W."/>
        </authorList>
    </citation>
    <scope>NUCLEOTIDE SEQUENCE [LARGE SCALE GENOMIC DNA]</scope>
    <source>
        <strain evidence="7 8">NBRC 101262</strain>
    </source>
</reference>
<dbReference type="InterPro" id="IPR004839">
    <property type="entry name" value="Aminotransferase_I/II_large"/>
</dbReference>
<organism evidence="7 8">
    <name type="scientific">Persicobacter psychrovividus</name>
    <dbReference type="NCBI Taxonomy" id="387638"/>
    <lineage>
        <taxon>Bacteria</taxon>
        <taxon>Pseudomonadati</taxon>
        <taxon>Bacteroidota</taxon>
        <taxon>Cytophagia</taxon>
        <taxon>Cytophagales</taxon>
        <taxon>Persicobacteraceae</taxon>
        <taxon>Persicobacter</taxon>
    </lineage>
</organism>
<dbReference type="RefSeq" id="WP_332920018.1">
    <property type="nucleotide sequence ID" value="NZ_AP025292.1"/>
</dbReference>
<dbReference type="InterPro" id="IPR001917">
    <property type="entry name" value="Aminotrans_II_pyridoxalP_BS"/>
</dbReference>
<comment type="similarity">
    <text evidence="5">Belongs to the class-II pyridoxal-phosphate-dependent aminotransferase family.</text>
</comment>
<dbReference type="Pfam" id="PF00155">
    <property type="entry name" value="Aminotran_1_2"/>
    <property type="match status" value="1"/>
</dbReference>
<evidence type="ECO:0000256" key="3">
    <source>
        <dbReference type="ARBA" id="ARBA00022679"/>
    </source>
</evidence>
<comment type="pathway">
    <text evidence="2">Lipid metabolism.</text>
</comment>
<dbReference type="Gene3D" id="3.90.1150.10">
    <property type="entry name" value="Aspartate Aminotransferase, domain 1"/>
    <property type="match status" value="1"/>
</dbReference>
<gene>
    <name evidence="7" type="ORF">PEPS_21540</name>
</gene>
<dbReference type="InterPro" id="IPR015421">
    <property type="entry name" value="PyrdxlP-dep_Trfase_major"/>
</dbReference>
<dbReference type="Gene3D" id="3.40.640.10">
    <property type="entry name" value="Type I PLP-dependent aspartate aminotransferase-like (Major domain)"/>
    <property type="match status" value="1"/>
</dbReference>
<dbReference type="PANTHER" id="PTHR13693">
    <property type="entry name" value="CLASS II AMINOTRANSFERASE/8-AMINO-7-OXONONANOATE SYNTHASE"/>
    <property type="match status" value="1"/>
</dbReference>
<evidence type="ECO:0000259" key="6">
    <source>
        <dbReference type="Pfam" id="PF00155"/>
    </source>
</evidence>
<evidence type="ECO:0000256" key="2">
    <source>
        <dbReference type="ARBA" id="ARBA00005189"/>
    </source>
</evidence>
<evidence type="ECO:0000313" key="7">
    <source>
        <dbReference type="EMBL" id="BDC99873.1"/>
    </source>
</evidence>
<keyword evidence="8" id="KW-1185">Reference proteome</keyword>